<dbReference type="InterPro" id="IPR001646">
    <property type="entry name" value="5peptide_repeat"/>
</dbReference>
<keyword evidence="2" id="KW-1185">Reference proteome</keyword>
<reference evidence="1" key="1">
    <citation type="submission" date="2022-06" db="EMBL/GenBank/DDBJ databases">
        <title>Amycolatopsis iheyaensis sp. nov., a new species of the genus Amycolatopsis isolated from soil in Iheya island, Japan.</title>
        <authorList>
            <person name="Ngamcharungchit C."/>
            <person name="Kanto H."/>
            <person name="Take A."/>
            <person name="Intra B."/>
            <person name="Matsumoto A."/>
            <person name="Panbangred W."/>
            <person name="Inahashi Y."/>
        </authorList>
    </citation>
    <scope>NUCLEOTIDE SEQUENCE</scope>
    <source>
        <strain evidence="1">OK19-0408</strain>
    </source>
</reference>
<proteinExistence type="predicted"/>
<dbReference type="AlphaFoldDB" id="A0A9X2SJB4"/>
<dbReference type="EMBL" id="JAMXQV010000006">
    <property type="protein sequence ID" value="MCR6483848.1"/>
    <property type="molecule type" value="Genomic_DNA"/>
</dbReference>
<evidence type="ECO:0000313" key="2">
    <source>
        <dbReference type="Proteomes" id="UP001144096"/>
    </source>
</evidence>
<evidence type="ECO:0000313" key="1">
    <source>
        <dbReference type="EMBL" id="MCR6483848.1"/>
    </source>
</evidence>
<accession>A0A9X2SJB4</accession>
<gene>
    <name evidence="1" type="ORF">M8542_13575</name>
</gene>
<name>A0A9X2SJB4_9PSEU</name>
<protein>
    <submittedName>
        <fullName evidence="1">Pentapeptide repeat-containing protein</fullName>
    </submittedName>
</protein>
<organism evidence="1 2">
    <name type="scientific">Amycolatopsis iheyensis</name>
    <dbReference type="NCBI Taxonomy" id="2945988"/>
    <lineage>
        <taxon>Bacteria</taxon>
        <taxon>Bacillati</taxon>
        <taxon>Actinomycetota</taxon>
        <taxon>Actinomycetes</taxon>
        <taxon>Pseudonocardiales</taxon>
        <taxon>Pseudonocardiaceae</taxon>
        <taxon>Amycolatopsis</taxon>
    </lineage>
</organism>
<dbReference type="Proteomes" id="UP001144096">
    <property type="component" value="Unassembled WGS sequence"/>
</dbReference>
<dbReference type="SUPFAM" id="SSF141571">
    <property type="entry name" value="Pentapeptide repeat-like"/>
    <property type="match status" value="1"/>
</dbReference>
<comment type="caution">
    <text evidence="1">The sequence shown here is derived from an EMBL/GenBank/DDBJ whole genome shotgun (WGS) entry which is preliminary data.</text>
</comment>
<dbReference type="Gene3D" id="2.160.20.80">
    <property type="entry name" value="E3 ubiquitin-protein ligase SopA"/>
    <property type="match status" value="1"/>
</dbReference>
<sequence>MSTLAPFPVLALVAAVSGAVTAWLLARRARPAEVSPAPGFAGSETERKTYAEERATRLAGLREFAELADRDPSARQDFVDRLFVELEHGWRETGTWPAELWPLLLARLRPASPRFWPEIDLHPRSVSLIGADLRGCVVRNAIFHDVYFFGDARFDGAVCTGLASFRGCRFARHAYFRGTRFETGADFGTTTFTGTAAFTGARTDGETWFDGARFSARTDFDEIRFADTSFAGAGFAGRTSFRDARFDEAFFGGARFGGHADFTGAAAERFRFAGASARTDVHLRRKWPMGWSLGPVRACRPGEWAEVRAGQ</sequence>
<dbReference type="Pfam" id="PF13576">
    <property type="entry name" value="Pentapeptide_3"/>
    <property type="match status" value="1"/>
</dbReference>
<dbReference type="RefSeq" id="WP_257920477.1">
    <property type="nucleotide sequence ID" value="NZ_JAMXQV010000006.1"/>
</dbReference>